<keyword evidence="2" id="KW-1185">Reference proteome</keyword>
<comment type="caution">
    <text evidence="1">The sequence shown here is derived from an EMBL/GenBank/DDBJ whole genome shotgun (WGS) entry which is preliminary data.</text>
</comment>
<dbReference type="Proteomes" id="UP001431217">
    <property type="component" value="Unassembled WGS sequence"/>
</dbReference>
<evidence type="ECO:0000313" key="1">
    <source>
        <dbReference type="EMBL" id="MCL1635695.1"/>
    </source>
</evidence>
<protein>
    <submittedName>
        <fullName evidence="1">DUF2188 domain-containing protein</fullName>
    </submittedName>
</protein>
<reference evidence="1 2" key="1">
    <citation type="submission" date="2022-05" db="EMBL/GenBank/DDBJ databases">
        <title>Luteimonas sp. SX5, whole genome shotgun sequencing project.</title>
        <authorList>
            <person name="Zhao G."/>
            <person name="Shen L."/>
        </authorList>
    </citation>
    <scope>NUCLEOTIDE SEQUENCE [LARGE SCALE GENOMIC DNA]</scope>
    <source>
        <strain evidence="1 2">SX5</strain>
    </source>
</reference>
<organism evidence="1 2">
    <name type="scientific">Luteimonas galliterrae</name>
    <dbReference type="NCBI Taxonomy" id="2940486"/>
    <lineage>
        <taxon>Bacteria</taxon>
        <taxon>Pseudomonadati</taxon>
        <taxon>Pseudomonadota</taxon>
        <taxon>Gammaproteobacteria</taxon>
        <taxon>Lysobacterales</taxon>
        <taxon>Lysobacteraceae</taxon>
        <taxon>Luteimonas</taxon>
    </lineage>
</organism>
<dbReference type="EMBL" id="JAMBEP010000003">
    <property type="protein sequence ID" value="MCL1635695.1"/>
    <property type="molecule type" value="Genomic_DNA"/>
</dbReference>
<dbReference type="InterPro" id="IPR018691">
    <property type="entry name" value="DUF2188"/>
</dbReference>
<evidence type="ECO:0000313" key="2">
    <source>
        <dbReference type="Proteomes" id="UP001431217"/>
    </source>
</evidence>
<name>A0ABT0MN63_9GAMM</name>
<dbReference type="RefSeq" id="WP_249475455.1">
    <property type="nucleotide sequence ID" value="NZ_JAMBEP010000003.1"/>
</dbReference>
<accession>A0ABT0MN63</accession>
<sequence length="70" mass="7426">MERHLIVIESSGIGWRVADDSTASETFATKAKAIMAAYMRASERQQATGRAVAIKMPDGWGGTVVVGSEA</sequence>
<dbReference type="Pfam" id="PF09954">
    <property type="entry name" value="DUF2188"/>
    <property type="match status" value="1"/>
</dbReference>
<proteinExistence type="predicted"/>
<gene>
    <name evidence="1" type="ORF">M2650_13785</name>
</gene>